<reference evidence="7" key="1">
    <citation type="journal article" date="2015" name="Nat. Genet.">
        <title>The genome and transcriptome of the zoonotic hookworm Ancylostoma ceylanicum identify infection-specific gene families.</title>
        <authorList>
            <person name="Schwarz E.M."/>
            <person name="Hu Y."/>
            <person name="Antoshechkin I."/>
            <person name="Miller M.M."/>
            <person name="Sternberg P.W."/>
            <person name="Aroian R.V."/>
        </authorList>
    </citation>
    <scope>NUCLEOTIDE SEQUENCE</scope>
    <source>
        <strain evidence="7">HY135</strain>
    </source>
</reference>
<feature type="compositionally biased region" description="Polar residues" evidence="3">
    <location>
        <begin position="284"/>
        <end position="303"/>
    </location>
</feature>
<dbReference type="PANTHER" id="PTHR14167:SF116">
    <property type="entry name" value="CAP, ISOFORM AC"/>
    <property type="match status" value="1"/>
</dbReference>
<dbReference type="EMBL" id="JARK01001392">
    <property type="protein sequence ID" value="EYC10282.1"/>
    <property type="molecule type" value="Genomic_DNA"/>
</dbReference>
<feature type="domain" description="SH3" evidence="4">
    <location>
        <begin position="966"/>
        <end position="1025"/>
    </location>
</feature>
<feature type="region of interest" description="Disordered" evidence="3">
    <location>
        <begin position="1095"/>
        <end position="1115"/>
    </location>
</feature>
<dbReference type="SUPFAM" id="SSF50044">
    <property type="entry name" value="SH3-domain"/>
    <property type="match status" value="3"/>
</dbReference>
<dbReference type="AlphaFoldDB" id="A0A016U603"/>
<feature type="domain" description="SH3" evidence="4">
    <location>
        <begin position="1028"/>
        <end position="1088"/>
    </location>
</feature>
<feature type="compositionally biased region" description="Basic and acidic residues" evidence="3">
    <location>
        <begin position="1153"/>
        <end position="1168"/>
    </location>
</feature>
<dbReference type="SMART" id="SM00228">
    <property type="entry name" value="PDZ"/>
    <property type="match status" value="1"/>
</dbReference>
<dbReference type="SUPFAM" id="SSF50156">
    <property type="entry name" value="PDZ domain-like"/>
    <property type="match status" value="1"/>
</dbReference>
<evidence type="ECO:0000313" key="7">
    <source>
        <dbReference type="Proteomes" id="UP000024635"/>
    </source>
</evidence>
<feature type="compositionally biased region" description="Basic and acidic residues" evidence="3">
    <location>
        <begin position="575"/>
        <end position="592"/>
    </location>
</feature>
<feature type="region of interest" description="Disordered" evidence="3">
    <location>
        <begin position="94"/>
        <end position="119"/>
    </location>
</feature>
<dbReference type="InterPro" id="IPR050384">
    <property type="entry name" value="Endophilin_SH3RF"/>
</dbReference>
<feature type="region of interest" description="Disordered" evidence="3">
    <location>
        <begin position="236"/>
        <end position="303"/>
    </location>
</feature>
<feature type="compositionally biased region" description="Pro residues" evidence="3">
    <location>
        <begin position="351"/>
        <end position="367"/>
    </location>
</feature>
<dbReference type="Gene3D" id="2.30.30.40">
    <property type="entry name" value="SH3 Domains"/>
    <property type="match status" value="3"/>
</dbReference>
<dbReference type="SMART" id="SM00326">
    <property type="entry name" value="SH3"/>
    <property type="match status" value="3"/>
</dbReference>
<feature type="region of interest" description="Disordered" evidence="3">
    <location>
        <begin position="348"/>
        <end position="404"/>
    </location>
</feature>
<dbReference type="CDD" id="cd11781">
    <property type="entry name" value="SH3_Sorbs_1"/>
    <property type="match status" value="1"/>
</dbReference>
<dbReference type="PANTHER" id="PTHR14167">
    <property type="entry name" value="SH3 DOMAIN-CONTAINING"/>
    <property type="match status" value="1"/>
</dbReference>
<dbReference type="OrthoDB" id="73680at2759"/>
<feature type="region of interest" description="Disordered" evidence="3">
    <location>
        <begin position="481"/>
        <end position="539"/>
    </location>
</feature>
<keyword evidence="1 2" id="KW-0728">SH3 domain</keyword>
<proteinExistence type="predicted"/>
<keyword evidence="7" id="KW-1185">Reference proteome</keyword>
<dbReference type="Proteomes" id="UP000024635">
    <property type="component" value="Unassembled WGS sequence"/>
</dbReference>
<dbReference type="InterPro" id="IPR036028">
    <property type="entry name" value="SH3-like_dom_sf"/>
</dbReference>
<feature type="region of interest" description="Disordered" evidence="3">
    <location>
        <begin position="560"/>
        <end position="633"/>
    </location>
</feature>
<name>A0A016U603_9BILA</name>
<dbReference type="PROSITE" id="PS50002">
    <property type="entry name" value="SH3"/>
    <property type="match status" value="3"/>
</dbReference>
<dbReference type="InterPro" id="IPR036034">
    <property type="entry name" value="PDZ_sf"/>
</dbReference>
<accession>A0A016U603</accession>
<feature type="domain" description="PDZ" evidence="5">
    <location>
        <begin position="26"/>
        <end position="96"/>
    </location>
</feature>
<feature type="compositionally biased region" description="Basic and acidic residues" evidence="3">
    <location>
        <begin position="254"/>
        <end position="283"/>
    </location>
</feature>
<feature type="compositionally biased region" description="Polar residues" evidence="3">
    <location>
        <begin position="596"/>
        <end position="611"/>
    </location>
</feature>
<evidence type="ECO:0000256" key="1">
    <source>
        <dbReference type="ARBA" id="ARBA00022443"/>
    </source>
</evidence>
<organism evidence="6 7">
    <name type="scientific">Ancylostoma ceylanicum</name>
    <dbReference type="NCBI Taxonomy" id="53326"/>
    <lineage>
        <taxon>Eukaryota</taxon>
        <taxon>Metazoa</taxon>
        <taxon>Ecdysozoa</taxon>
        <taxon>Nematoda</taxon>
        <taxon>Chromadorea</taxon>
        <taxon>Rhabditida</taxon>
        <taxon>Rhabditina</taxon>
        <taxon>Rhabditomorpha</taxon>
        <taxon>Strongyloidea</taxon>
        <taxon>Ancylostomatidae</taxon>
        <taxon>Ancylostomatinae</taxon>
        <taxon>Ancylostoma</taxon>
    </lineage>
</organism>
<feature type="compositionally biased region" description="Basic and acidic residues" evidence="3">
    <location>
        <begin position="491"/>
        <end position="504"/>
    </location>
</feature>
<feature type="compositionally biased region" description="Basic and acidic residues" evidence="3">
    <location>
        <begin position="1100"/>
        <end position="1113"/>
    </location>
</feature>
<evidence type="ECO:0000256" key="2">
    <source>
        <dbReference type="PROSITE-ProRule" id="PRU00192"/>
    </source>
</evidence>
<dbReference type="InterPro" id="IPR001478">
    <property type="entry name" value="PDZ"/>
</dbReference>
<dbReference type="STRING" id="53326.A0A016U603"/>
<evidence type="ECO:0008006" key="8">
    <source>
        <dbReference type="Google" id="ProtNLM"/>
    </source>
</evidence>
<dbReference type="InterPro" id="IPR001452">
    <property type="entry name" value="SH3_domain"/>
</dbReference>
<sequence>MEAYRSISSAVTSDQVMPVYITILGGPPWGMRLGNDQELRPIIAKTLTNGRAAREGVKPGDVLHSVNNIPVFTCKQAHALIQKSQGQLRLGIAKPSASSTPIRRPREDNNNFLNPPSAIPPGSMSFGRINRVRLDLEAARGYNTKLKRRFFEEQIAKNSVTDRLLQRKIQFGMLHNGAPSESTTGYDSVEADFAGGVRSNTTSSMTSTSPISVEHDEVTIAENVQVVQVTKAEPAPAFPAARPQPAAAMSAVDESNRSETVTPDRRSVADLRRQITSRLEMKTPDSSLPSRTDASNSPVPRRNFTSNFIKVHEGADPDKQKPYFGRVIDGPIPAHKYFQGVMPTSLMQCPSPVPHSTPDAKPPPPAKPTKRNSFLNRLARESSPVEVMPPIPQEESPAPTRQEERPFVVAEPPNTPAPAPRPEERPVPIVPQEEPKLNHVSASTPIQETNPTTPIFAKTPFKEKSFDTVFGLASVEKSSYSETKPMSNGYEEAKPLSRAPETETHPVQIENRMPDLLKSRSPAPFSLSASPNDRPAVISSGNALHEDLTSSLAQVLASFNKPFQPPSNVTSDSGYDARDERAPTGESSRLDGRPASSDNGRSCNSFLTAQETTDDRPPSSMAPPSTSELDGRIESRIESRDSLLSGSESAADAAHSATGDAAMFDRFQAGPSSQHRDEMSLWYRNMFKKMHKIDAPEESSVLRHRLREASPALTISRPLTPLSFTAPTPSRHACEVTPRRARSVGRVVEPEMLAARYSPNLYACERAKTPHFHLPTYKFIHEDPRPLFFDCGSANGTRACGGMRCLRCGLPRKDPSWKEIDAAFEALTADDRKLLNRTQQIQSRVALRCITENLDATAAELAQFIQRLEQFWKRSSSSPQLSSCDQGSSSLAATAEELAELKRISKEELLYRHKAEKLAEELQEQRNRRHGYVPTASPSLVYNKDRFGGLLEEYGGRKSPSPLHATSVRTVTAIFKFDAKSPRELSLNRGDIVRLRREVDANWLEGERNGQSGIFPRSYVQMDDEFDRSRSKLRAVYPFTARSVNELSLKMGEIVTFRREIDENWIEGTNHLGEIGIFPRNYVRQLEDNRLNDVMLTSPDRPKTPKTFEKEEPYSVSKSYSSGAIHEPTTFAHSSNHVDDRLLSSTASSERTLVNDHSRTSRPERNTRQEGYLCTADKIPRGSQTYRALYRYAPTKDDEVALEVDDIIFVVEKCDDGWYIGTVLRTGQFGTFPGNYVVRH</sequence>
<feature type="compositionally biased region" description="Low complexity" evidence="3">
    <location>
        <begin position="236"/>
        <end position="251"/>
    </location>
</feature>
<gene>
    <name evidence="6" type="primary">Acey_s0056.g2658</name>
    <name evidence="6" type="synonym">Acey-sorb-1</name>
    <name evidence="6" type="ORF">Y032_0056g2658</name>
</gene>
<evidence type="ECO:0000259" key="4">
    <source>
        <dbReference type="PROSITE" id="PS50002"/>
    </source>
</evidence>
<dbReference type="Gene3D" id="2.30.42.10">
    <property type="match status" value="1"/>
</dbReference>
<feature type="region of interest" description="Disordered" evidence="3">
    <location>
        <begin position="1145"/>
        <end position="1168"/>
    </location>
</feature>
<comment type="caution">
    <text evidence="6">The sequence shown here is derived from an EMBL/GenBank/DDBJ whole genome shotgun (WGS) entry which is preliminary data.</text>
</comment>
<evidence type="ECO:0000313" key="6">
    <source>
        <dbReference type="EMBL" id="EYC10282.1"/>
    </source>
</evidence>
<protein>
    <recommendedName>
        <fullName evidence="8">SH3 domain protein</fullName>
    </recommendedName>
</protein>
<evidence type="ECO:0000256" key="3">
    <source>
        <dbReference type="SAM" id="MobiDB-lite"/>
    </source>
</evidence>
<evidence type="ECO:0000259" key="5">
    <source>
        <dbReference type="PROSITE" id="PS50106"/>
    </source>
</evidence>
<dbReference type="PROSITE" id="PS50106">
    <property type="entry name" value="PDZ"/>
    <property type="match status" value="1"/>
</dbReference>
<feature type="domain" description="SH3" evidence="4">
    <location>
        <begin position="1181"/>
        <end position="1240"/>
    </location>
</feature>
<dbReference type="Pfam" id="PF14604">
    <property type="entry name" value="SH3_9"/>
    <property type="match status" value="3"/>
</dbReference>